<name>A0A8S0PCU7_OLEEU</name>
<dbReference type="Gramene" id="OE9A092353T1">
    <property type="protein sequence ID" value="OE9A092353C1"/>
    <property type="gene ID" value="OE9A092353"/>
</dbReference>
<evidence type="ECO:0000313" key="2">
    <source>
        <dbReference type="Proteomes" id="UP000594638"/>
    </source>
</evidence>
<evidence type="ECO:0000313" key="1">
    <source>
        <dbReference type="EMBL" id="CAA2935392.1"/>
    </source>
</evidence>
<dbReference type="Proteomes" id="UP000594638">
    <property type="component" value="Unassembled WGS sequence"/>
</dbReference>
<feature type="non-terminal residue" evidence="1">
    <location>
        <position position="85"/>
    </location>
</feature>
<proteinExistence type="predicted"/>
<gene>
    <name evidence="1" type="ORF">OLEA9_A092353</name>
</gene>
<organism evidence="1 2">
    <name type="scientific">Olea europaea subsp. europaea</name>
    <dbReference type="NCBI Taxonomy" id="158383"/>
    <lineage>
        <taxon>Eukaryota</taxon>
        <taxon>Viridiplantae</taxon>
        <taxon>Streptophyta</taxon>
        <taxon>Embryophyta</taxon>
        <taxon>Tracheophyta</taxon>
        <taxon>Spermatophyta</taxon>
        <taxon>Magnoliopsida</taxon>
        <taxon>eudicotyledons</taxon>
        <taxon>Gunneridae</taxon>
        <taxon>Pentapetalae</taxon>
        <taxon>asterids</taxon>
        <taxon>lamiids</taxon>
        <taxon>Lamiales</taxon>
        <taxon>Oleaceae</taxon>
        <taxon>Oleeae</taxon>
        <taxon>Olea</taxon>
    </lineage>
</organism>
<accession>A0A8S0PCU7</accession>
<comment type="caution">
    <text evidence="1">The sequence shown here is derived from an EMBL/GenBank/DDBJ whole genome shotgun (WGS) entry which is preliminary data.</text>
</comment>
<dbReference type="EMBL" id="CACTIH010000026">
    <property type="protein sequence ID" value="CAA2935392.1"/>
    <property type="molecule type" value="Genomic_DNA"/>
</dbReference>
<protein>
    <submittedName>
        <fullName evidence="1">Uncharacterized protein</fullName>
    </submittedName>
</protein>
<reference evidence="1 2" key="1">
    <citation type="submission" date="2019-12" db="EMBL/GenBank/DDBJ databases">
        <authorList>
            <person name="Alioto T."/>
            <person name="Alioto T."/>
            <person name="Gomez Garrido J."/>
        </authorList>
    </citation>
    <scope>NUCLEOTIDE SEQUENCE [LARGE SCALE GENOMIC DNA]</scope>
</reference>
<keyword evidence="2" id="KW-1185">Reference proteome</keyword>
<dbReference type="AlphaFoldDB" id="A0A8S0PCU7"/>
<sequence length="85" mass="8976">MDLFELVEGHGGGNEMGVFVGMGEGGSFVQWGCVCMSILLRATYGICVRNADIGSIKPDWGGSDVGEWRNGVPVGEGESGHGEWK</sequence>